<dbReference type="RefSeq" id="XP_007918299.1">
    <property type="nucleotide sequence ID" value="XM_007920108.1"/>
</dbReference>
<protein>
    <submittedName>
        <fullName evidence="2">Uncharacterized protein</fullName>
    </submittedName>
</protein>
<dbReference type="AlphaFoldDB" id="R8BC96"/>
<sequence>MAPPPPPPSTFAGGADEAELNVVDTPTSPSAGFALARFEFESDKGNEGTKILMVEWDGAAAAGETKGPAAESGPLGDWEVSWEGKTTVLPIRDSDSTSGANRRVYFLLPPGAPIPPLVSISKASGGVTLRTKPLPAIFPEGLGANKRETGSRGVLHTLWAKQRLQELEAEIITEMKTNGESVGLEMAAQEREWIVKHFGLSIDTSSAGAIPLSTSSPMTPSSPRSPIGGRLGEKLKGLKLATSPAELAAAKEASKTTQKKPRQITSFAPEAGDVAVSSFSTFPGRTAGSAGGGVASLDAVVESDTQEATQENPDTEEDLFALPMSPRSPEMAKSPFSML</sequence>
<dbReference type="EMBL" id="KB933309">
    <property type="protein sequence ID" value="EON96923.1"/>
    <property type="molecule type" value="Genomic_DNA"/>
</dbReference>
<gene>
    <name evidence="2" type="ORF">UCRPA7_7580</name>
</gene>
<reference evidence="3" key="1">
    <citation type="journal article" date="2013" name="Genome Announc.">
        <title>Draft genome sequence of the ascomycete Phaeoacremonium aleophilum strain UCR-PA7, a causal agent of the esca disease complex in grapevines.</title>
        <authorList>
            <person name="Blanco-Ulate B."/>
            <person name="Rolshausen P."/>
            <person name="Cantu D."/>
        </authorList>
    </citation>
    <scope>NUCLEOTIDE SEQUENCE [LARGE SCALE GENOMIC DNA]</scope>
    <source>
        <strain evidence="3">UCR-PA7</strain>
    </source>
</reference>
<organism evidence="2 3">
    <name type="scientific">Phaeoacremonium minimum (strain UCR-PA7)</name>
    <name type="common">Esca disease fungus</name>
    <name type="synonym">Togninia minima</name>
    <dbReference type="NCBI Taxonomy" id="1286976"/>
    <lineage>
        <taxon>Eukaryota</taxon>
        <taxon>Fungi</taxon>
        <taxon>Dikarya</taxon>
        <taxon>Ascomycota</taxon>
        <taxon>Pezizomycotina</taxon>
        <taxon>Sordariomycetes</taxon>
        <taxon>Sordariomycetidae</taxon>
        <taxon>Togniniales</taxon>
        <taxon>Togniniaceae</taxon>
        <taxon>Phaeoacremonium</taxon>
    </lineage>
</organism>
<feature type="region of interest" description="Disordered" evidence="1">
    <location>
        <begin position="301"/>
        <end position="339"/>
    </location>
</feature>
<dbReference type="HOGENOM" id="CLU_043294_0_0_1"/>
<dbReference type="Proteomes" id="UP000014074">
    <property type="component" value="Unassembled WGS sequence"/>
</dbReference>
<dbReference type="GeneID" id="19328352"/>
<evidence type="ECO:0000313" key="2">
    <source>
        <dbReference type="EMBL" id="EON96923.1"/>
    </source>
</evidence>
<evidence type="ECO:0000313" key="3">
    <source>
        <dbReference type="Proteomes" id="UP000014074"/>
    </source>
</evidence>
<dbReference type="eggNOG" id="ENOG502SIHY">
    <property type="taxonomic scope" value="Eukaryota"/>
</dbReference>
<dbReference type="OrthoDB" id="5344482at2759"/>
<accession>R8BC96</accession>
<name>R8BC96_PHAM7</name>
<keyword evidence="3" id="KW-1185">Reference proteome</keyword>
<dbReference type="KEGG" id="tmn:UCRPA7_7580"/>
<proteinExistence type="predicted"/>
<evidence type="ECO:0000256" key="1">
    <source>
        <dbReference type="SAM" id="MobiDB-lite"/>
    </source>
</evidence>